<feature type="compositionally biased region" description="Polar residues" evidence="4">
    <location>
        <begin position="66"/>
        <end position="75"/>
    </location>
</feature>
<keyword evidence="7" id="KW-1185">Reference proteome</keyword>
<evidence type="ECO:0000313" key="7">
    <source>
        <dbReference type="Proteomes" id="UP001556367"/>
    </source>
</evidence>
<dbReference type="InterPro" id="IPR036191">
    <property type="entry name" value="RRF_sf"/>
</dbReference>
<dbReference type="EMBL" id="JASNQZ010000004">
    <property type="protein sequence ID" value="KAL0958417.1"/>
    <property type="molecule type" value="Genomic_DNA"/>
</dbReference>
<comment type="caution">
    <text evidence="6">The sequence shown here is derived from an EMBL/GenBank/DDBJ whole genome shotgun (WGS) entry which is preliminary data.</text>
</comment>
<evidence type="ECO:0000256" key="3">
    <source>
        <dbReference type="ARBA" id="ARBA00024909"/>
    </source>
</evidence>
<accession>A0ABR3JSB4</accession>
<evidence type="ECO:0000256" key="1">
    <source>
        <dbReference type="ARBA" id="ARBA00005912"/>
    </source>
</evidence>
<dbReference type="Proteomes" id="UP001556367">
    <property type="component" value="Unassembled WGS sequence"/>
</dbReference>
<comment type="similarity">
    <text evidence="1">Belongs to the RRF family.</text>
</comment>
<dbReference type="SUPFAM" id="SSF55194">
    <property type="entry name" value="Ribosome recycling factor, RRF"/>
    <property type="match status" value="1"/>
</dbReference>
<evidence type="ECO:0000256" key="4">
    <source>
        <dbReference type="SAM" id="MobiDB-lite"/>
    </source>
</evidence>
<proteinExistence type="inferred from homology"/>
<keyword evidence="2" id="KW-0648">Protein biosynthesis</keyword>
<dbReference type="InterPro" id="IPR002661">
    <property type="entry name" value="Ribosome_recyc_fac"/>
</dbReference>
<dbReference type="Pfam" id="PF01765">
    <property type="entry name" value="RRF"/>
    <property type="match status" value="1"/>
</dbReference>
<protein>
    <recommendedName>
        <fullName evidence="5">Ribosome recycling factor domain-containing protein</fullName>
    </recommendedName>
</protein>
<dbReference type="InterPro" id="IPR023584">
    <property type="entry name" value="Ribosome_recyc_fac_dom"/>
</dbReference>
<gene>
    <name evidence="6" type="ORF">HGRIS_000558</name>
</gene>
<feature type="domain" description="Ribosome recycling factor" evidence="5">
    <location>
        <begin position="108"/>
        <end position="250"/>
    </location>
</feature>
<dbReference type="Gene3D" id="1.10.132.20">
    <property type="entry name" value="Ribosome-recycling factor"/>
    <property type="match status" value="1"/>
</dbReference>
<evidence type="ECO:0000259" key="5">
    <source>
        <dbReference type="Pfam" id="PF01765"/>
    </source>
</evidence>
<organism evidence="6 7">
    <name type="scientific">Hohenbuehelia grisea</name>
    <dbReference type="NCBI Taxonomy" id="104357"/>
    <lineage>
        <taxon>Eukaryota</taxon>
        <taxon>Fungi</taxon>
        <taxon>Dikarya</taxon>
        <taxon>Basidiomycota</taxon>
        <taxon>Agaricomycotina</taxon>
        <taxon>Agaricomycetes</taxon>
        <taxon>Agaricomycetidae</taxon>
        <taxon>Agaricales</taxon>
        <taxon>Pleurotineae</taxon>
        <taxon>Pleurotaceae</taxon>
        <taxon>Hohenbuehelia</taxon>
    </lineage>
</organism>
<reference evidence="7" key="1">
    <citation type="submission" date="2024-06" db="EMBL/GenBank/DDBJ databases">
        <title>Multi-omics analyses provide insights into the biosynthesis of the anticancer antibiotic pleurotin in Hohenbuehelia grisea.</title>
        <authorList>
            <person name="Weaver J.A."/>
            <person name="Alberti F."/>
        </authorList>
    </citation>
    <scope>NUCLEOTIDE SEQUENCE [LARGE SCALE GENOMIC DNA]</scope>
    <source>
        <strain evidence="7">T-177</strain>
    </source>
</reference>
<evidence type="ECO:0000313" key="6">
    <source>
        <dbReference type="EMBL" id="KAL0958417.1"/>
    </source>
</evidence>
<dbReference type="PANTHER" id="PTHR20982:SF3">
    <property type="entry name" value="MITOCHONDRIAL RIBOSOME RECYCLING FACTOR PSEUDO 1"/>
    <property type="match status" value="1"/>
</dbReference>
<feature type="region of interest" description="Disordered" evidence="4">
    <location>
        <begin position="53"/>
        <end position="79"/>
    </location>
</feature>
<dbReference type="PANTHER" id="PTHR20982">
    <property type="entry name" value="RIBOSOME RECYCLING FACTOR"/>
    <property type="match status" value="1"/>
</dbReference>
<evidence type="ECO:0000256" key="2">
    <source>
        <dbReference type="ARBA" id="ARBA00022917"/>
    </source>
</evidence>
<dbReference type="Gene3D" id="3.30.1360.40">
    <property type="match status" value="1"/>
</dbReference>
<comment type="function">
    <text evidence="3">Necessary for protein synthesis in mitochondria. Functions as a ribosome recycling factor in mitochondria.</text>
</comment>
<name>A0ABR3JSB4_9AGAR</name>
<sequence length="260" mass="29160">MSAVHRTSRLLGSCWPTPAQFCFRRGLTRYTRYTSSPLFVWPPKAPMASRAYATKGKGKAKSTSTLVPGSQQPLTSGPAREEYTRAEEKMHAAVEWFRKEAAAVESRGTGRVTPAVLDPVRVTLPDTNASVKLDQVATVGVREGNNLLVTLFEEQNMKHVEQAIYAAKIPSIVPQKLDDRTIKIPIPRVTLETITALYTAMQRKAEDTRMQIRKQHQASIKRGKFEKHSIEVEVFQKLTDRHIAEIDAALLPLKKLASRR</sequence>